<dbReference type="RefSeq" id="WP_171643001.1">
    <property type="nucleotide sequence ID" value="NZ_WHOA01000072.1"/>
</dbReference>
<dbReference type="SUPFAM" id="SSF50242">
    <property type="entry name" value="TIMP-like"/>
    <property type="match status" value="1"/>
</dbReference>
<evidence type="ECO:0000313" key="4">
    <source>
        <dbReference type="Proteomes" id="UP000616779"/>
    </source>
</evidence>
<feature type="domain" description="Copper amine oxidase-like N-terminal" evidence="2">
    <location>
        <begin position="242"/>
        <end position="287"/>
    </location>
</feature>
<feature type="signal peptide" evidence="1">
    <location>
        <begin position="1"/>
        <end position="28"/>
    </location>
</feature>
<feature type="chain" id="PRO_5047190292" description="Copper amine oxidase-like N-terminal domain-containing protein" evidence="1">
    <location>
        <begin position="29"/>
        <end position="391"/>
    </location>
</feature>
<accession>A0ABX1XTT2</accession>
<dbReference type="EMBL" id="WHOA01000072">
    <property type="protein sequence ID" value="NOU71694.1"/>
    <property type="molecule type" value="Genomic_DNA"/>
</dbReference>
<dbReference type="InterPro" id="IPR008993">
    <property type="entry name" value="TIMP-like_OB-fold"/>
</dbReference>
<gene>
    <name evidence="3" type="ORF">GC098_09695</name>
</gene>
<proteinExistence type="predicted"/>
<protein>
    <recommendedName>
        <fullName evidence="2">Copper amine oxidase-like N-terminal domain-containing protein</fullName>
    </recommendedName>
</protein>
<dbReference type="Proteomes" id="UP000616779">
    <property type="component" value="Unassembled WGS sequence"/>
</dbReference>
<organism evidence="3 4">
    <name type="scientific">Paenibacillus phytorum</name>
    <dbReference type="NCBI Taxonomy" id="2654977"/>
    <lineage>
        <taxon>Bacteria</taxon>
        <taxon>Bacillati</taxon>
        <taxon>Bacillota</taxon>
        <taxon>Bacilli</taxon>
        <taxon>Bacillales</taxon>
        <taxon>Paenibacillaceae</taxon>
        <taxon>Paenibacillus</taxon>
    </lineage>
</organism>
<dbReference type="Pfam" id="PF07833">
    <property type="entry name" value="Cu_amine_oxidN1"/>
    <property type="match status" value="1"/>
</dbReference>
<keyword evidence="4" id="KW-1185">Reference proteome</keyword>
<comment type="caution">
    <text evidence="3">The sequence shown here is derived from an EMBL/GenBank/DDBJ whole genome shotgun (WGS) entry which is preliminary data.</text>
</comment>
<dbReference type="InterPro" id="IPR012854">
    <property type="entry name" value="Cu_amine_oxidase-like_N"/>
</dbReference>
<evidence type="ECO:0000259" key="2">
    <source>
        <dbReference type="Pfam" id="PF07833"/>
    </source>
</evidence>
<keyword evidence="1" id="KW-0732">Signal</keyword>
<reference evidence="3 4" key="1">
    <citation type="submission" date="2019-10" db="EMBL/GenBank/DDBJ databases">
        <title>Description of Paenibacillus terrestris sp. nov.</title>
        <authorList>
            <person name="Carlier A."/>
            <person name="Qi S."/>
        </authorList>
    </citation>
    <scope>NUCLEOTIDE SEQUENCE [LARGE SCALE GENOMIC DNA]</scope>
    <source>
        <strain evidence="3 4">LMG 31458</strain>
    </source>
</reference>
<dbReference type="Gene3D" id="2.40.50.120">
    <property type="match status" value="1"/>
</dbReference>
<evidence type="ECO:0000313" key="3">
    <source>
        <dbReference type="EMBL" id="NOU71694.1"/>
    </source>
</evidence>
<name>A0ABX1XTT2_9BACL</name>
<sequence length="391" mass="44655">MKGRIHGLLCFVCLLGLFISFMTPRAYACSRGPTTFEEDFLEASAIFTAKVTSVDAVYPSQKAAMVEPDKVFKGQSPTFVLTNDDSDQCGAGIEVGETYLFYSQRWDLPYVSVFDTHLLSTERAEKLTHWLSDRTEKQQPKPPRTETILAHRQGEIRIFFEHHDRGYSKKSFITNNSIYVPLSIFNDTLWHSANWNEDKNEIVIDTTNRLEFEEPDPNALLAPHRGAPKEISAAYNDIKIKVKSETLKEHPEAFVAGEEIFVPLRAIAEKLGYEVEWVDTSSAVILHLPLEQQSGPKTLAMRYINNTGLEVEVKPEAVPFAEMLKDELGYRKYGLQFYLKMDKQDIRLLVSYELLRKIESDASFREKVGAKLGKPMSEIPRNRMLTVKDFE</sequence>
<evidence type="ECO:0000256" key="1">
    <source>
        <dbReference type="SAM" id="SignalP"/>
    </source>
</evidence>